<dbReference type="InterPro" id="IPR024083">
    <property type="entry name" value="Fumarase/histidase_N"/>
</dbReference>
<protein>
    <submittedName>
        <fullName evidence="3">Aromatic amino acid lyase</fullName>
    </submittedName>
</protein>
<dbReference type="Gene3D" id="1.20.200.10">
    <property type="entry name" value="Fumarase/aspartase (Central domain)"/>
    <property type="match status" value="1"/>
</dbReference>
<dbReference type="EMBL" id="JAAKZY010000005">
    <property type="protein sequence ID" value="NGO06626.1"/>
    <property type="molecule type" value="Genomic_DNA"/>
</dbReference>
<dbReference type="CDD" id="cd00332">
    <property type="entry name" value="PAL-HAL"/>
    <property type="match status" value="1"/>
</dbReference>
<sequence>MTSLLEPQEGTAALGEPQASLAGPGRGAASSAEPDEGVIVLGDRPLRPADVVAVARGRRVVLGRGAYEQMRASRAALEAVLARGDTVYGLNTGVGALKTEAILADRQAAFQPLLLRAHRVGHGQLAPAEFVRAAMVARAAGLAVGVAGVRPEVADAYCRALDTDVTPRVHLIGSIGQADLSQLAEIGLALIGHGADGEALIARGYTPIELGPREAGAVVNSNAFSVGIACLALERATRAVRALDVSAALSLEALTGNVDAVHPAVAGVRPYTGAHETIVRLRALLAGGALLSGARPPRSLQDPLAFKVVPQTHGAARQALAHCARAVEVELASSGDSPIMLVDEDRAISTGNHDIAPVAIALDYARLGLAQAVTIAGERVQKLLDSAFTGLATGLRADPAAPDDGLAIIANGAASLAGEARLLAQPVTLEQPTSAIAAGIEDRITMAPVAARRLHEMAGLALRLAAVELMCGAQAVDLRGHAGDLGEGTGRAYTATRRSVPFVGAGQAPDGDLDALEDWLTGNAVP</sequence>
<keyword evidence="4" id="KW-1185">Reference proteome</keyword>
<dbReference type="SUPFAM" id="SSF48557">
    <property type="entry name" value="L-aspartase-like"/>
    <property type="match status" value="1"/>
</dbReference>
<dbReference type="GO" id="GO:0016841">
    <property type="term" value="F:ammonia-lyase activity"/>
    <property type="evidence" value="ECO:0007669"/>
    <property type="project" value="UniProtKB-ARBA"/>
</dbReference>
<dbReference type="InterPro" id="IPR001106">
    <property type="entry name" value="Aromatic_Lyase"/>
</dbReference>
<dbReference type="AlphaFoldDB" id="A0A6G4UY23"/>
<comment type="caution">
    <text evidence="3">The sequence shown here is derived from an EMBL/GenBank/DDBJ whole genome shotgun (WGS) entry which is preliminary data.</text>
</comment>
<dbReference type="Pfam" id="PF00221">
    <property type="entry name" value="Lyase_aromatic"/>
    <property type="match status" value="1"/>
</dbReference>
<evidence type="ECO:0000256" key="2">
    <source>
        <dbReference type="SAM" id="MobiDB-lite"/>
    </source>
</evidence>
<accession>A0A6G4UY23</accession>
<evidence type="ECO:0000313" key="3">
    <source>
        <dbReference type="EMBL" id="NGO06626.1"/>
    </source>
</evidence>
<dbReference type="InterPro" id="IPR008948">
    <property type="entry name" value="L-Aspartase-like"/>
</dbReference>
<organism evidence="3 4">
    <name type="scientific">Streptomyces scabichelini</name>
    <dbReference type="NCBI Taxonomy" id="2711217"/>
    <lineage>
        <taxon>Bacteria</taxon>
        <taxon>Bacillati</taxon>
        <taxon>Actinomycetota</taxon>
        <taxon>Actinomycetes</taxon>
        <taxon>Kitasatosporales</taxon>
        <taxon>Streptomycetaceae</taxon>
        <taxon>Streptomyces</taxon>
    </lineage>
</organism>
<name>A0A6G4UY23_9ACTN</name>
<dbReference type="Proteomes" id="UP000472335">
    <property type="component" value="Unassembled WGS sequence"/>
</dbReference>
<dbReference type="RefSeq" id="WP_165254544.1">
    <property type="nucleotide sequence ID" value="NZ_JAAKZY010000005.1"/>
</dbReference>
<evidence type="ECO:0000256" key="1">
    <source>
        <dbReference type="ARBA" id="ARBA00023239"/>
    </source>
</evidence>
<feature type="region of interest" description="Disordered" evidence="2">
    <location>
        <begin position="1"/>
        <end position="33"/>
    </location>
</feature>
<reference evidence="3 4" key="1">
    <citation type="submission" date="2020-02" db="EMBL/GenBank/DDBJ databases">
        <title>Whole-genome analyses of novel actinobacteria.</title>
        <authorList>
            <person name="Sahin N."/>
            <person name="Gencbay T."/>
        </authorList>
    </citation>
    <scope>NUCLEOTIDE SEQUENCE [LARGE SCALE GENOMIC DNA]</scope>
    <source>
        <strain evidence="3 4">HC44</strain>
    </source>
</reference>
<proteinExistence type="predicted"/>
<dbReference type="PANTHER" id="PTHR10362">
    <property type="entry name" value="HISTIDINE AMMONIA-LYASE"/>
    <property type="match status" value="1"/>
</dbReference>
<gene>
    <name evidence="3" type="ORF">G5C60_02805</name>
</gene>
<evidence type="ECO:0000313" key="4">
    <source>
        <dbReference type="Proteomes" id="UP000472335"/>
    </source>
</evidence>
<dbReference type="Gene3D" id="1.10.275.10">
    <property type="entry name" value="Fumarase/aspartase (N-terminal domain)"/>
    <property type="match status" value="1"/>
</dbReference>
<keyword evidence="1 3" id="KW-0456">Lyase</keyword>